<keyword evidence="1" id="KW-0812">Transmembrane</keyword>
<evidence type="ECO:0000313" key="2">
    <source>
        <dbReference type="EMBL" id="KAG9245579.1"/>
    </source>
</evidence>
<dbReference type="OrthoDB" id="258392at2759"/>
<keyword evidence="3" id="KW-1185">Reference proteome</keyword>
<name>A0A9P8CFW4_9HELO</name>
<keyword evidence="1" id="KW-1133">Transmembrane helix</keyword>
<comment type="caution">
    <text evidence="2">The sequence shown here is derived from an EMBL/GenBank/DDBJ whole genome shotgun (WGS) entry which is preliminary data.</text>
</comment>
<feature type="transmembrane region" description="Helical" evidence="1">
    <location>
        <begin position="153"/>
        <end position="176"/>
    </location>
</feature>
<gene>
    <name evidence="2" type="ORF">BJ878DRAFT_566571</name>
</gene>
<accession>A0A9P8CFW4</accession>
<dbReference type="AlphaFoldDB" id="A0A9P8CFW4"/>
<keyword evidence="1" id="KW-0472">Membrane</keyword>
<evidence type="ECO:0000313" key="3">
    <source>
        <dbReference type="Proteomes" id="UP000887226"/>
    </source>
</evidence>
<evidence type="ECO:0000256" key="1">
    <source>
        <dbReference type="SAM" id="Phobius"/>
    </source>
</evidence>
<sequence length="235" mass="25352">MTPIEGLSFNVIINDQLFIASTDDEYISSGALAFMKGIYTPTADTVLSLSNGSTYNRNDTLDLRIRFLYQNGTTTSDGDALISYPLFGRGNSEADMTWSDFVEGMTDLALNRVGDWCLLYQTENMFYTVLWSVENTTNTATSVASSKKFMNPAVAGAIGTIVTLVLMLLVIELLALCSFRMRKREKAGSAGGLGVLKLSGSGKGFKDAEKLSSVTDLYLQGGAGATVIKHERVGS</sequence>
<reference evidence="2" key="1">
    <citation type="journal article" date="2021" name="IMA Fungus">
        <title>Genomic characterization of three marine fungi, including Emericellopsis atlantica sp. nov. with signatures of a generalist lifestyle and marine biomass degradation.</title>
        <authorList>
            <person name="Hagestad O.C."/>
            <person name="Hou L."/>
            <person name="Andersen J.H."/>
            <person name="Hansen E.H."/>
            <person name="Altermark B."/>
            <person name="Li C."/>
            <person name="Kuhnert E."/>
            <person name="Cox R.J."/>
            <person name="Crous P.W."/>
            <person name="Spatafora J.W."/>
            <person name="Lail K."/>
            <person name="Amirebrahimi M."/>
            <person name="Lipzen A."/>
            <person name="Pangilinan J."/>
            <person name="Andreopoulos W."/>
            <person name="Hayes R.D."/>
            <person name="Ng V."/>
            <person name="Grigoriev I.V."/>
            <person name="Jackson S.A."/>
            <person name="Sutton T.D.S."/>
            <person name="Dobson A.D.W."/>
            <person name="Rama T."/>
        </authorList>
    </citation>
    <scope>NUCLEOTIDE SEQUENCE</scope>
    <source>
        <strain evidence="2">TRa3180A</strain>
    </source>
</reference>
<dbReference type="EMBL" id="MU253840">
    <property type="protein sequence ID" value="KAG9245579.1"/>
    <property type="molecule type" value="Genomic_DNA"/>
</dbReference>
<organism evidence="2 3">
    <name type="scientific">Calycina marina</name>
    <dbReference type="NCBI Taxonomy" id="1763456"/>
    <lineage>
        <taxon>Eukaryota</taxon>
        <taxon>Fungi</taxon>
        <taxon>Dikarya</taxon>
        <taxon>Ascomycota</taxon>
        <taxon>Pezizomycotina</taxon>
        <taxon>Leotiomycetes</taxon>
        <taxon>Helotiales</taxon>
        <taxon>Pezizellaceae</taxon>
        <taxon>Calycina</taxon>
    </lineage>
</organism>
<protein>
    <submittedName>
        <fullName evidence="2">Uncharacterized protein</fullName>
    </submittedName>
</protein>
<dbReference type="Proteomes" id="UP000887226">
    <property type="component" value="Unassembled WGS sequence"/>
</dbReference>
<proteinExistence type="predicted"/>